<name>A0A2C9LDU4_BIOGL</name>
<dbReference type="AlphaFoldDB" id="A0A2C9LDU4"/>
<evidence type="ECO:0000256" key="4">
    <source>
        <dbReference type="ARBA" id="ARBA00023136"/>
    </source>
</evidence>
<evidence type="ECO:0008006" key="8">
    <source>
        <dbReference type="Google" id="ProtNLM"/>
    </source>
</evidence>
<evidence type="ECO:0000256" key="3">
    <source>
        <dbReference type="ARBA" id="ARBA00022989"/>
    </source>
</evidence>
<dbReference type="InterPro" id="IPR052250">
    <property type="entry name" value="PDI_TMX3"/>
</dbReference>
<dbReference type="VEuPathDB" id="VectorBase:BGLAX_030116"/>
<dbReference type="VEuPathDB" id="VectorBase:BGLB029894"/>
<dbReference type="GO" id="GO:0016020">
    <property type="term" value="C:membrane"/>
    <property type="evidence" value="ECO:0007669"/>
    <property type="project" value="UniProtKB-SubCell"/>
</dbReference>
<proteinExistence type="predicted"/>
<organism evidence="6 7">
    <name type="scientific">Biomphalaria glabrata</name>
    <name type="common">Bloodfluke planorb</name>
    <name type="synonym">Freshwater snail</name>
    <dbReference type="NCBI Taxonomy" id="6526"/>
    <lineage>
        <taxon>Eukaryota</taxon>
        <taxon>Metazoa</taxon>
        <taxon>Spiralia</taxon>
        <taxon>Lophotrochozoa</taxon>
        <taxon>Mollusca</taxon>
        <taxon>Gastropoda</taxon>
        <taxon>Heterobranchia</taxon>
        <taxon>Euthyneura</taxon>
        <taxon>Panpulmonata</taxon>
        <taxon>Hygrophila</taxon>
        <taxon>Lymnaeoidea</taxon>
        <taxon>Planorbidae</taxon>
        <taxon>Biomphalaria</taxon>
    </lineage>
</organism>
<keyword evidence="3 5" id="KW-1133">Transmembrane helix</keyword>
<evidence type="ECO:0000313" key="6">
    <source>
        <dbReference type="EnsemblMetazoa" id="BGLB029894-PA"/>
    </source>
</evidence>
<dbReference type="GO" id="GO:0005783">
    <property type="term" value="C:endoplasmic reticulum"/>
    <property type="evidence" value="ECO:0007669"/>
    <property type="project" value="TreeGrafter"/>
</dbReference>
<reference evidence="6" key="1">
    <citation type="submission" date="2020-05" db="UniProtKB">
        <authorList>
            <consortium name="EnsemblMetazoa"/>
        </authorList>
    </citation>
    <scope>IDENTIFICATION</scope>
    <source>
        <strain evidence="6">BB02</strain>
    </source>
</reference>
<dbReference type="PANTHER" id="PTHR46426">
    <property type="entry name" value="PROTEIN DISULFIDE-ISOMERASE TMX3"/>
    <property type="match status" value="1"/>
</dbReference>
<protein>
    <recommendedName>
        <fullName evidence="8">Protein disulfide-isomerase TMX3</fullName>
    </recommendedName>
</protein>
<accession>A0A2C9LDU4</accession>
<dbReference type="STRING" id="6526.A0A2C9LDU4"/>
<dbReference type="Proteomes" id="UP000076420">
    <property type="component" value="Unassembled WGS sequence"/>
</dbReference>
<evidence type="ECO:0000256" key="2">
    <source>
        <dbReference type="ARBA" id="ARBA00022692"/>
    </source>
</evidence>
<keyword evidence="2 5" id="KW-0812">Transmembrane</keyword>
<feature type="transmembrane region" description="Helical" evidence="5">
    <location>
        <begin position="108"/>
        <end position="129"/>
    </location>
</feature>
<keyword evidence="4 5" id="KW-0472">Membrane</keyword>
<evidence type="ECO:0000313" key="7">
    <source>
        <dbReference type="Proteomes" id="UP000076420"/>
    </source>
</evidence>
<gene>
    <name evidence="6" type="primary">106060936</name>
</gene>
<dbReference type="PANTHER" id="PTHR46426:SF1">
    <property type="entry name" value="PROTEIN DISULFIDE-ISOMERASE TMX3"/>
    <property type="match status" value="1"/>
</dbReference>
<dbReference type="KEGG" id="bgt:106060936"/>
<comment type="subcellular location">
    <subcellularLocation>
        <location evidence="1">Membrane</location>
        <topology evidence="1">Single-pass membrane protein</topology>
    </subcellularLocation>
</comment>
<evidence type="ECO:0000256" key="5">
    <source>
        <dbReference type="SAM" id="Phobius"/>
    </source>
</evidence>
<sequence>MKELAFGQKDKFHSQFQFVWMPEVETVNSIAMSFMSAPVFMVLDTAEHIYYMPIAEENLTVSTMADFLTRVADGKEQPHGGTGVLMSIKRVFYDLISLVLSIWQASRWLFLLMFGLPTLIISFICYSLCCMEAIDDLPEDEGDEDDDMDTVYHATPSLLTPGQERLIPPYEGAQKVKSLEDKKKE</sequence>
<evidence type="ECO:0000256" key="1">
    <source>
        <dbReference type="ARBA" id="ARBA00004167"/>
    </source>
</evidence>
<dbReference type="EnsemblMetazoa" id="BGLB029894-RA">
    <property type="protein sequence ID" value="BGLB029894-PA"/>
    <property type="gene ID" value="BGLB029894"/>
</dbReference>